<dbReference type="PROSITE" id="PS51123">
    <property type="entry name" value="OMPA_2"/>
    <property type="match status" value="1"/>
</dbReference>
<dbReference type="Pfam" id="PF00691">
    <property type="entry name" value="OmpA"/>
    <property type="match status" value="1"/>
</dbReference>
<dbReference type="RefSeq" id="WP_322464155.1">
    <property type="nucleotide sequence ID" value="NZ_JAXOJX010000001.1"/>
</dbReference>
<dbReference type="InterPro" id="IPR050330">
    <property type="entry name" value="Bact_OuterMem_StrucFunc"/>
</dbReference>
<dbReference type="EMBL" id="JAXOJX010000001">
    <property type="protein sequence ID" value="MDZ5455061.1"/>
    <property type="molecule type" value="Genomic_DNA"/>
</dbReference>
<organism evidence="4 5">
    <name type="scientific">Azohydromonas lata</name>
    <dbReference type="NCBI Taxonomy" id="45677"/>
    <lineage>
        <taxon>Bacteria</taxon>
        <taxon>Pseudomonadati</taxon>
        <taxon>Pseudomonadota</taxon>
        <taxon>Betaproteobacteria</taxon>
        <taxon>Burkholderiales</taxon>
        <taxon>Sphaerotilaceae</taxon>
        <taxon>Azohydromonas</taxon>
    </lineage>
</organism>
<evidence type="ECO:0000256" key="2">
    <source>
        <dbReference type="SAM" id="SignalP"/>
    </source>
</evidence>
<proteinExistence type="predicted"/>
<evidence type="ECO:0000256" key="1">
    <source>
        <dbReference type="PROSITE-ProRule" id="PRU00473"/>
    </source>
</evidence>
<dbReference type="PANTHER" id="PTHR30329:SF21">
    <property type="entry name" value="LIPOPROTEIN YIAD-RELATED"/>
    <property type="match status" value="1"/>
</dbReference>
<keyword evidence="4" id="KW-0614">Plasmid</keyword>
<dbReference type="Gene3D" id="3.30.1330.60">
    <property type="entry name" value="OmpA-like domain"/>
    <property type="match status" value="1"/>
</dbReference>
<protein>
    <submittedName>
        <fullName evidence="4">OmpA family protein</fullName>
    </submittedName>
</protein>
<feature type="signal peptide" evidence="2">
    <location>
        <begin position="1"/>
        <end position="34"/>
    </location>
</feature>
<dbReference type="InterPro" id="IPR036737">
    <property type="entry name" value="OmpA-like_sf"/>
</dbReference>
<dbReference type="InterPro" id="IPR006665">
    <property type="entry name" value="OmpA-like"/>
</dbReference>
<keyword evidence="2" id="KW-0732">Signal</keyword>
<feature type="domain" description="OmpA-like" evidence="3">
    <location>
        <begin position="99"/>
        <end position="215"/>
    </location>
</feature>
<accession>A0ABU5I8W3</accession>
<geneLocation type="plasmid" evidence="4">
    <name>unnamed</name>
</geneLocation>
<dbReference type="PANTHER" id="PTHR30329">
    <property type="entry name" value="STATOR ELEMENT OF FLAGELLAR MOTOR COMPLEX"/>
    <property type="match status" value="1"/>
</dbReference>
<sequence length="216" mass="21628">MSAAPTFTVATTCLAAGALLFTAGCASVHPAAHALTMPQLSTVPVKRVVQVAYGADATFVVCVEPACPKVTPKTIAQEGAVSVGEGASSAMAARGPTGVSAAVPPAQVVVTFALGSSGLTPDAKARLKAALSRYGSAGRITVAGRTDNSGSAAVNKALALARAAAVRDFLLKLQPALQGVVQVDAQGNCCFTASNDSQSGRSLNRRVEVSFWGEGA</sequence>
<keyword evidence="5" id="KW-1185">Reference proteome</keyword>
<evidence type="ECO:0000313" key="5">
    <source>
        <dbReference type="Proteomes" id="UP001293718"/>
    </source>
</evidence>
<keyword evidence="1" id="KW-0472">Membrane</keyword>
<comment type="caution">
    <text evidence="4">The sequence shown here is derived from an EMBL/GenBank/DDBJ whole genome shotgun (WGS) entry which is preliminary data.</text>
</comment>
<dbReference type="SUPFAM" id="SSF103088">
    <property type="entry name" value="OmpA-like"/>
    <property type="match status" value="1"/>
</dbReference>
<gene>
    <name evidence="4" type="ORF">SM757_00600</name>
</gene>
<evidence type="ECO:0000313" key="4">
    <source>
        <dbReference type="EMBL" id="MDZ5455061.1"/>
    </source>
</evidence>
<evidence type="ECO:0000259" key="3">
    <source>
        <dbReference type="PROSITE" id="PS51123"/>
    </source>
</evidence>
<dbReference type="Proteomes" id="UP001293718">
    <property type="component" value="Unassembled WGS sequence"/>
</dbReference>
<name>A0ABU5I8W3_9BURK</name>
<feature type="chain" id="PRO_5047220046" evidence="2">
    <location>
        <begin position="35"/>
        <end position="216"/>
    </location>
</feature>
<reference evidence="4 5" key="1">
    <citation type="submission" date="2023-11" db="EMBL/GenBank/DDBJ databases">
        <title>Draft genome of Azohydromonas lata strain H1 (DSM1123), a polyhydroxyalkanoate producer.</title>
        <authorList>
            <person name="Traversa D."/>
            <person name="D'Addabbo P."/>
            <person name="Pazzani C."/>
            <person name="Manzari C."/>
            <person name="Chiara M."/>
            <person name="Scrascia M."/>
        </authorList>
    </citation>
    <scope>NUCLEOTIDE SEQUENCE [LARGE SCALE GENOMIC DNA]</scope>
    <source>
        <strain evidence="4 5">H1</strain>
        <plasmid evidence="4">unnamed</plasmid>
    </source>
</reference>